<keyword evidence="3" id="KW-1185">Reference proteome</keyword>
<name>A0A370R1K1_9GAMM</name>
<comment type="caution">
    <text evidence="2">The sequence shown here is derived from an EMBL/GenBank/DDBJ whole genome shotgun (WGS) entry which is preliminary data.</text>
</comment>
<dbReference type="EMBL" id="QRAP01000002">
    <property type="protein sequence ID" value="RDK95798.1"/>
    <property type="molecule type" value="Genomic_DNA"/>
</dbReference>
<dbReference type="SUPFAM" id="SSF158682">
    <property type="entry name" value="TerB-like"/>
    <property type="match status" value="1"/>
</dbReference>
<feature type="domain" description="Co-chaperone DjlA N-terminal" evidence="1">
    <location>
        <begin position="33"/>
        <end position="150"/>
    </location>
</feature>
<dbReference type="Pfam" id="PF05099">
    <property type="entry name" value="TerB"/>
    <property type="match status" value="1"/>
</dbReference>
<dbReference type="OrthoDB" id="6543050at2"/>
<protein>
    <submittedName>
        <fullName evidence="2">Tellurite resistance protein TerB</fullName>
    </submittedName>
</protein>
<gene>
    <name evidence="2" type="ORF">C8D90_102281</name>
</gene>
<proteinExistence type="predicted"/>
<evidence type="ECO:0000313" key="3">
    <source>
        <dbReference type="Proteomes" id="UP000254848"/>
    </source>
</evidence>
<dbReference type="CDD" id="cd07176">
    <property type="entry name" value="terB"/>
    <property type="match status" value="1"/>
</dbReference>
<evidence type="ECO:0000259" key="1">
    <source>
        <dbReference type="Pfam" id="PF05099"/>
    </source>
</evidence>
<dbReference type="Gene3D" id="1.10.3680.10">
    <property type="entry name" value="TerB-like"/>
    <property type="match status" value="1"/>
</dbReference>
<reference evidence="2 3" key="1">
    <citation type="submission" date="2018-07" db="EMBL/GenBank/DDBJ databases">
        <title>Genomic Encyclopedia of Type Strains, Phase IV (KMG-IV): sequencing the most valuable type-strain genomes for metagenomic binning, comparative biology and taxonomic classification.</title>
        <authorList>
            <person name="Goeker M."/>
        </authorList>
    </citation>
    <scope>NUCLEOTIDE SEQUENCE [LARGE SCALE GENOMIC DNA]</scope>
    <source>
        <strain evidence="2 3">DSM 103736</strain>
    </source>
</reference>
<dbReference type="AlphaFoldDB" id="A0A370R1K1"/>
<organism evidence="2 3">
    <name type="scientific">Enterobacillus tribolii</name>
    <dbReference type="NCBI Taxonomy" id="1487935"/>
    <lineage>
        <taxon>Bacteria</taxon>
        <taxon>Pseudomonadati</taxon>
        <taxon>Pseudomonadota</taxon>
        <taxon>Gammaproteobacteria</taxon>
        <taxon>Enterobacterales</taxon>
        <taxon>Hafniaceae</taxon>
        <taxon>Enterobacillus</taxon>
    </lineage>
</organism>
<dbReference type="RefSeq" id="WP_115457533.1">
    <property type="nucleotide sequence ID" value="NZ_QRAP01000002.1"/>
</dbReference>
<dbReference type="Proteomes" id="UP000254848">
    <property type="component" value="Unassembled WGS sequence"/>
</dbReference>
<accession>A0A370R1K1</accession>
<dbReference type="InterPro" id="IPR007791">
    <property type="entry name" value="DjlA_N"/>
</dbReference>
<dbReference type="InterPro" id="IPR029024">
    <property type="entry name" value="TerB-like"/>
</dbReference>
<sequence>MSFFDKMKNALSAGRDELTNQVGRFKNRKFMEGTVAVCAHIAMASNGVGNEEKQKMIQFIKNSPELKVFDTYEVIEFFNKLVSGYEFDVDIGKGEAMKYIIALKGQPDAAQLALRVGIAVAKSDGDFDPQEQAAAREICSALGFAPADFQL</sequence>
<evidence type="ECO:0000313" key="2">
    <source>
        <dbReference type="EMBL" id="RDK95798.1"/>
    </source>
</evidence>